<dbReference type="InterPro" id="IPR012337">
    <property type="entry name" value="RNaseH-like_sf"/>
</dbReference>
<name>A0A154PMU8_DUFNO</name>
<dbReference type="InterPro" id="IPR036397">
    <property type="entry name" value="RNaseH_sf"/>
</dbReference>
<proteinExistence type="predicted"/>
<dbReference type="PROSITE" id="PS50879">
    <property type="entry name" value="RNASE_H_1"/>
    <property type="match status" value="1"/>
</dbReference>
<feature type="domain" description="RNase H type-1" evidence="1">
    <location>
        <begin position="1"/>
        <end position="120"/>
    </location>
</feature>
<dbReference type="GO" id="GO:0004523">
    <property type="term" value="F:RNA-DNA hybrid ribonuclease activity"/>
    <property type="evidence" value="ECO:0007669"/>
    <property type="project" value="InterPro"/>
</dbReference>
<dbReference type="SUPFAM" id="SSF53098">
    <property type="entry name" value="Ribonuclease H-like"/>
    <property type="match status" value="1"/>
</dbReference>
<dbReference type="Proteomes" id="UP000076502">
    <property type="component" value="Unassembled WGS sequence"/>
</dbReference>
<evidence type="ECO:0000313" key="2">
    <source>
        <dbReference type="EMBL" id="KZC13179.1"/>
    </source>
</evidence>
<dbReference type="EMBL" id="KQ434992">
    <property type="protein sequence ID" value="KZC13179.1"/>
    <property type="molecule type" value="Genomic_DNA"/>
</dbReference>
<reference evidence="2 3" key="1">
    <citation type="submission" date="2015-07" db="EMBL/GenBank/DDBJ databases">
        <title>The genome of Dufourea novaeangliae.</title>
        <authorList>
            <person name="Pan H."/>
            <person name="Kapheim K."/>
        </authorList>
    </citation>
    <scope>NUCLEOTIDE SEQUENCE [LARGE SCALE GENOMIC DNA]</scope>
    <source>
        <strain evidence="2">0120121106</strain>
        <tissue evidence="2">Whole body</tissue>
    </source>
</reference>
<dbReference type="CDD" id="cd09276">
    <property type="entry name" value="Rnase_HI_RT_non_LTR"/>
    <property type="match status" value="1"/>
</dbReference>
<gene>
    <name evidence="2" type="ORF">WN55_05512</name>
</gene>
<dbReference type="Gene3D" id="3.30.420.10">
    <property type="entry name" value="Ribonuclease H-like superfamily/Ribonuclease H"/>
    <property type="match status" value="1"/>
</dbReference>
<dbReference type="GO" id="GO:0003676">
    <property type="term" value="F:nucleic acid binding"/>
    <property type="evidence" value="ECO:0007669"/>
    <property type="project" value="InterPro"/>
</dbReference>
<dbReference type="OrthoDB" id="7610697at2759"/>
<keyword evidence="3" id="KW-1185">Reference proteome</keyword>
<sequence length="279" mass="31930">MSVGSACICPELNINKKRSINHSASVFTAECIALNDAFDITLEHQGHRFLIFSDSLSTLQALQSPKIDVKINSYILDIKKKYNQFHCNSNNRSINLYWIPSHTGIQGNEDVDQAAKSATYSDSIAIPHIPYTDLYEKIKKRAKLKTNEILKNQGLTKGKKYFQKFYNGNSTPWFAHKNLSREFIVTINRIRADHYNLAASLNRVGIVNDSKCKCNYEYENLNHVIWQCERYNSHRPKLITALHKLGFQLPLDVDAFTTTPNITACLCIFSFPKDCNLYI</sequence>
<dbReference type="InterPro" id="IPR002156">
    <property type="entry name" value="RNaseH_domain"/>
</dbReference>
<organism evidence="2 3">
    <name type="scientific">Dufourea novaeangliae</name>
    <name type="common">Sweat bee</name>
    <dbReference type="NCBI Taxonomy" id="178035"/>
    <lineage>
        <taxon>Eukaryota</taxon>
        <taxon>Metazoa</taxon>
        <taxon>Ecdysozoa</taxon>
        <taxon>Arthropoda</taxon>
        <taxon>Hexapoda</taxon>
        <taxon>Insecta</taxon>
        <taxon>Pterygota</taxon>
        <taxon>Neoptera</taxon>
        <taxon>Endopterygota</taxon>
        <taxon>Hymenoptera</taxon>
        <taxon>Apocrita</taxon>
        <taxon>Aculeata</taxon>
        <taxon>Apoidea</taxon>
        <taxon>Anthophila</taxon>
        <taxon>Halictidae</taxon>
        <taxon>Rophitinae</taxon>
        <taxon>Dufourea</taxon>
    </lineage>
</organism>
<dbReference type="STRING" id="178035.A0A154PMU8"/>
<evidence type="ECO:0000313" key="3">
    <source>
        <dbReference type="Proteomes" id="UP000076502"/>
    </source>
</evidence>
<dbReference type="Pfam" id="PF00075">
    <property type="entry name" value="RNase_H"/>
    <property type="match status" value="1"/>
</dbReference>
<dbReference type="AlphaFoldDB" id="A0A154PMU8"/>
<protein>
    <recommendedName>
        <fullName evidence="1">RNase H type-1 domain-containing protein</fullName>
    </recommendedName>
</protein>
<evidence type="ECO:0000259" key="1">
    <source>
        <dbReference type="PROSITE" id="PS50879"/>
    </source>
</evidence>
<accession>A0A154PMU8</accession>